<dbReference type="OrthoDB" id="2408718at2759"/>
<protein>
    <submittedName>
        <fullName evidence="4">HSF_DOMAIN domain-containing protein</fullName>
    </submittedName>
</protein>
<name>A0A183B3A5_9TREM</name>
<dbReference type="Proteomes" id="UP000272942">
    <property type="component" value="Unassembled WGS sequence"/>
</dbReference>
<dbReference type="InterPro" id="IPR039802">
    <property type="entry name" value="MTMR14"/>
</dbReference>
<feature type="compositionally biased region" description="Polar residues" evidence="1">
    <location>
        <begin position="15"/>
        <end position="26"/>
    </location>
</feature>
<reference evidence="2 3" key="2">
    <citation type="submission" date="2018-11" db="EMBL/GenBank/DDBJ databases">
        <authorList>
            <consortium name="Pathogen Informatics"/>
        </authorList>
    </citation>
    <scope>NUCLEOTIDE SEQUENCE [LARGE SCALE GENOMIC DNA]</scope>
    <source>
        <strain evidence="2 3">Egypt</strain>
    </source>
</reference>
<keyword evidence="3" id="KW-1185">Reference proteome</keyword>
<evidence type="ECO:0000313" key="2">
    <source>
        <dbReference type="EMBL" id="VDP90965.1"/>
    </source>
</evidence>
<sequence>MFSGFGFDTSLDLPVNSSLPPEQNDSNENDRSTFSRLRDADRALLKRFHVHYICDFMVEFKKMKYWVPVTSSEKADPHNRYHDFEIIPMPYPGSEFFRVWRDSGYAMRGLVFDWTQVSLSVC</sequence>
<evidence type="ECO:0000256" key="1">
    <source>
        <dbReference type="SAM" id="MobiDB-lite"/>
    </source>
</evidence>
<feature type="region of interest" description="Disordered" evidence="1">
    <location>
        <begin position="13"/>
        <end position="33"/>
    </location>
</feature>
<reference evidence="4" key="1">
    <citation type="submission" date="2016-06" db="UniProtKB">
        <authorList>
            <consortium name="WormBaseParasite"/>
        </authorList>
    </citation>
    <scope>IDENTIFICATION</scope>
</reference>
<dbReference type="EMBL" id="UZAN01055697">
    <property type="protein sequence ID" value="VDP90965.1"/>
    <property type="molecule type" value="Genomic_DNA"/>
</dbReference>
<dbReference type="PANTHER" id="PTHR13524">
    <property type="entry name" value="MYOTUBULARIN-RELATED"/>
    <property type="match status" value="1"/>
</dbReference>
<accession>A0A183B3A5</accession>
<organism evidence="4">
    <name type="scientific">Echinostoma caproni</name>
    <dbReference type="NCBI Taxonomy" id="27848"/>
    <lineage>
        <taxon>Eukaryota</taxon>
        <taxon>Metazoa</taxon>
        <taxon>Spiralia</taxon>
        <taxon>Lophotrochozoa</taxon>
        <taxon>Platyhelminthes</taxon>
        <taxon>Trematoda</taxon>
        <taxon>Digenea</taxon>
        <taxon>Plagiorchiida</taxon>
        <taxon>Echinostomata</taxon>
        <taxon>Echinostomatoidea</taxon>
        <taxon>Echinostomatidae</taxon>
        <taxon>Echinostoma</taxon>
    </lineage>
</organism>
<dbReference type="GO" id="GO:0004438">
    <property type="term" value="F:phosphatidylinositol-3-phosphate phosphatase activity"/>
    <property type="evidence" value="ECO:0007669"/>
    <property type="project" value="InterPro"/>
</dbReference>
<dbReference type="AlphaFoldDB" id="A0A183B3A5"/>
<dbReference type="PANTHER" id="PTHR13524:SF2">
    <property type="entry name" value="MYOTUBULARIN-RELATED PROTEIN 14"/>
    <property type="match status" value="1"/>
</dbReference>
<gene>
    <name evidence="2" type="ORF">ECPE_LOCUS13693</name>
</gene>
<evidence type="ECO:0000313" key="4">
    <source>
        <dbReference type="WBParaSite" id="ECPE_0001373001-mRNA-1"/>
    </source>
</evidence>
<evidence type="ECO:0000313" key="3">
    <source>
        <dbReference type="Proteomes" id="UP000272942"/>
    </source>
</evidence>
<dbReference type="WBParaSite" id="ECPE_0001373001-mRNA-1">
    <property type="protein sequence ID" value="ECPE_0001373001-mRNA-1"/>
    <property type="gene ID" value="ECPE_0001373001"/>
</dbReference>
<proteinExistence type="predicted"/>